<name>A0A9J5WD99_SOLCO</name>
<protein>
    <submittedName>
        <fullName evidence="1">Uncharacterized protein</fullName>
    </submittedName>
</protein>
<comment type="caution">
    <text evidence="1">The sequence shown here is derived from an EMBL/GenBank/DDBJ whole genome shotgun (WGS) entry which is preliminary data.</text>
</comment>
<evidence type="ECO:0000313" key="1">
    <source>
        <dbReference type="EMBL" id="KAG5573683.1"/>
    </source>
</evidence>
<gene>
    <name evidence="1" type="ORF">H5410_063449</name>
</gene>
<proteinExistence type="predicted"/>
<dbReference type="AlphaFoldDB" id="A0A9J5WD99"/>
<evidence type="ECO:0000313" key="2">
    <source>
        <dbReference type="Proteomes" id="UP000824120"/>
    </source>
</evidence>
<keyword evidence="2" id="KW-1185">Reference proteome</keyword>
<dbReference type="Proteomes" id="UP000824120">
    <property type="component" value="Chromosome 12"/>
</dbReference>
<accession>A0A9J5WD99</accession>
<reference evidence="1 2" key="1">
    <citation type="submission" date="2020-09" db="EMBL/GenBank/DDBJ databases">
        <title>De no assembly of potato wild relative species, Solanum commersonii.</title>
        <authorList>
            <person name="Cho K."/>
        </authorList>
    </citation>
    <scope>NUCLEOTIDE SEQUENCE [LARGE SCALE GENOMIC DNA]</scope>
    <source>
        <strain evidence="1">LZ3.2</strain>
        <tissue evidence="1">Leaf</tissue>
    </source>
</reference>
<organism evidence="1 2">
    <name type="scientific">Solanum commersonii</name>
    <name type="common">Commerson's wild potato</name>
    <name type="synonym">Commerson's nightshade</name>
    <dbReference type="NCBI Taxonomy" id="4109"/>
    <lineage>
        <taxon>Eukaryota</taxon>
        <taxon>Viridiplantae</taxon>
        <taxon>Streptophyta</taxon>
        <taxon>Embryophyta</taxon>
        <taxon>Tracheophyta</taxon>
        <taxon>Spermatophyta</taxon>
        <taxon>Magnoliopsida</taxon>
        <taxon>eudicotyledons</taxon>
        <taxon>Gunneridae</taxon>
        <taxon>Pentapetalae</taxon>
        <taxon>asterids</taxon>
        <taxon>lamiids</taxon>
        <taxon>Solanales</taxon>
        <taxon>Solanaceae</taxon>
        <taxon>Solanoideae</taxon>
        <taxon>Solaneae</taxon>
        <taxon>Solanum</taxon>
    </lineage>
</organism>
<sequence length="94" mass="10025">MNEKLAFSVRKCLRSNYVKQNANGTSGTPDAFHIRSITYCLLAFTPGATPFIADAVNFALQCVYSAGIRLPVAADSGSHSPIAATDAAMYSESY</sequence>
<dbReference type="EMBL" id="JACXVP010000012">
    <property type="protein sequence ID" value="KAG5573683.1"/>
    <property type="molecule type" value="Genomic_DNA"/>
</dbReference>